<accession>A0A8B2Z360</accession>
<name>A0A8B2Z360_9LACO</name>
<dbReference type="Proteomes" id="UP000260790">
    <property type="component" value="Unassembled WGS sequence"/>
</dbReference>
<dbReference type="AlphaFoldDB" id="A0A8B2Z360"/>
<reference evidence="2 3" key="1">
    <citation type="submission" date="2018-08" db="EMBL/GenBank/DDBJ databases">
        <title>A genome reference for cultivated species of the human gut microbiota.</title>
        <authorList>
            <person name="Zou Y."/>
            <person name="Xue W."/>
            <person name="Luo G."/>
        </authorList>
    </citation>
    <scope>NUCLEOTIDE SEQUENCE [LARGE SCALE GENOMIC DNA]</scope>
    <source>
        <strain evidence="2 3">TF10-9AT</strain>
    </source>
</reference>
<sequence length="65" mass="7337">MRDKFWFGRVGLKTCLANVRGCLKTVRTWAFARIIPFLRYFSNASVFVVILLKILMVVLTNGGAG</sequence>
<keyword evidence="1" id="KW-1133">Transmembrane helix</keyword>
<keyword evidence="1" id="KW-0812">Transmembrane</keyword>
<comment type="caution">
    <text evidence="2">The sequence shown here is derived from an EMBL/GenBank/DDBJ whole genome shotgun (WGS) entry which is preliminary data.</text>
</comment>
<protein>
    <submittedName>
        <fullName evidence="2">Uncharacterized protein</fullName>
    </submittedName>
</protein>
<organism evidence="2 3">
    <name type="scientific">Ligilactobacillus ruminis</name>
    <dbReference type="NCBI Taxonomy" id="1623"/>
    <lineage>
        <taxon>Bacteria</taxon>
        <taxon>Bacillati</taxon>
        <taxon>Bacillota</taxon>
        <taxon>Bacilli</taxon>
        <taxon>Lactobacillales</taxon>
        <taxon>Lactobacillaceae</taxon>
        <taxon>Ligilactobacillus</taxon>
    </lineage>
</organism>
<evidence type="ECO:0000256" key="1">
    <source>
        <dbReference type="SAM" id="Phobius"/>
    </source>
</evidence>
<evidence type="ECO:0000313" key="3">
    <source>
        <dbReference type="Proteomes" id="UP000260790"/>
    </source>
</evidence>
<gene>
    <name evidence="2" type="ORF">DXD09_00775</name>
</gene>
<proteinExistence type="predicted"/>
<feature type="transmembrane region" description="Helical" evidence="1">
    <location>
        <begin position="37"/>
        <end position="59"/>
    </location>
</feature>
<keyword evidence="1" id="KW-0472">Membrane</keyword>
<evidence type="ECO:0000313" key="2">
    <source>
        <dbReference type="EMBL" id="RGK48301.1"/>
    </source>
</evidence>
<dbReference type="EMBL" id="QSQR01000001">
    <property type="protein sequence ID" value="RGK48301.1"/>
    <property type="molecule type" value="Genomic_DNA"/>
</dbReference>